<dbReference type="Gene3D" id="2.60.120.260">
    <property type="entry name" value="Galactose-binding domain-like"/>
    <property type="match status" value="2"/>
</dbReference>
<accession>A0ABU3RN74</accession>
<evidence type="ECO:0000256" key="4">
    <source>
        <dbReference type="ARBA" id="ARBA00022825"/>
    </source>
</evidence>
<feature type="compositionally biased region" description="Polar residues" evidence="6">
    <location>
        <begin position="161"/>
        <end position="170"/>
    </location>
</feature>
<keyword evidence="7" id="KW-0732">Signal</keyword>
<feature type="chain" id="PRO_5046944165" evidence="7">
    <location>
        <begin position="28"/>
        <end position="1102"/>
    </location>
</feature>
<evidence type="ECO:0000259" key="10">
    <source>
        <dbReference type="Pfam" id="PF22148"/>
    </source>
</evidence>
<keyword evidence="2" id="KW-0645">Protease</keyword>
<dbReference type="InterPro" id="IPR054399">
    <property type="entry name" value="Fervidolysin-like_N_prodom"/>
</dbReference>
<evidence type="ECO:0000256" key="1">
    <source>
        <dbReference type="ARBA" id="ARBA00011073"/>
    </source>
</evidence>
<dbReference type="Gene3D" id="2.60.120.380">
    <property type="match status" value="1"/>
</dbReference>
<proteinExistence type="inferred from homology"/>
<dbReference type="SUPFAM" id="SSF52317">
    <property type="entry name" value="Class I glutamine amidotransferase-like"/>
    <property type="match status" value="1"/>
</dbReference>
<evidence type="ECO:0000313" key="11">
    <source>
        <dbReference type="EMBL" id="MDU0205593.1"/>
    </source>
</evidence>
<dbReference type="PROSITE" id="PS51892">
    <property type="entry name" value="SUBTILASE"/>
    <property type="match status" value="1"/>
</dbReference>
<dbReference type="EMBL" id="JAWCUD010000014">
    <property type="protein sequence ID" value="MDU0205593.1"/>
    <property type="molecule type" value="Genomic_DNA"/>
</dbReference>
<dbReference type="PANTHER" id="PTHR43806:SF11">
    <property type="entry name" value="CEREVISIN-RELATED"/>
    <property type="match status" value="1"/>
</dbReference>
<comment type="similarity">
    <text evidence="1 5">Belongs to the peptidase S8 family.</text>
</comment>
<dbReference type="InterPro" id="IPR036852">
    <property type="entry name" value="Peptidase_S8/S53_dom_sf"/>
</dbReference>
<feature type="signal peptide" evidence="7">
    <location>
        <begin position="1"/>
        <end position="27"/>
    </location>
</feature>
<keyword evidence="12" id="KW-1185">Reference proteome</keyword>
<keyword evidence="3" id="KW-0378">Hydrolase</keyword>
<feature type="domain" description="Peptidase S8/S53" evidence="8">
    <location>
        <begin position="228"/>
        <end position="438"/>
    </location>
</feature>
<name>A0ABU3RN74_9BACL</name>
<evidence type="ECO:0000259" key="9">
    <source>
        <dbReference type="Pfam" id="PF04151"/>
    </source>
</evidence>
<protein>
    <submittedName>
        <fullName evidence="11">S8 family serine peptidase</fullName>
    </submittedName>
</protein>
<dbReference type="SUPFAM" id="SSF52743">
    <property type="entry name" value="Subtilisin-like"/>
    <property type="match status" value="2"/>
</dbReference>
<evidence type="ECO:0000256" key="6">
    <source>
        <dbReference type="SAM" id="MobiDB-lite"/>
    </source>
</evidence>
<evidence type="ECO:0000259" key="8">
    <source>
        <dbReference type="Pfam" id="PF00082"/>
    </source>
</evidence>
<feature type="region of interest" description="Disordered" evidence="6">
    <location>
        <begin position="161"/>
        <end position="184"/>
    </location>
</feature>
<dbReference type="Pfam" id="PF04151">
    <property type="entry name" value="PPC"/>
    <property type="match status" value="1"/>
</dbReference>
<evidence type="ECO:0000256" key="2">
    <source>
        <dbReference type="ARBA" id="ARBA00022670"/>
    </source>
</evidence>
<reference evidence="11 12" key="1">
    <citation type="submission" date="2023-10" db="EMBL/GenBank/DDBJ databases">
        <title>Paenibacillus strain PFR10 Genome sequencing and assembly.</title>
        <authorList>
            <person name="Kim I."/>
        </authorList>
    </citation>
    <scope>NUCLEOTIDE SEQUENCE [LARGE SCALE GENOMIC DNA]</scope>
    <source>
        <strain evidence="11 12">PFR10</strain>
    </source>
</reference>
<dbReference type="PRINTS" id="PR00723">
    <property type="entry name" value="SUBTILISIN"/>
</dbReference>
<dbReference type="Pfam" id="PF22148">
    <property type="entry name" value="Fervidolysin_NPro-like"/>
    <property type="match status" value="1"/>
</dbReference>
<dbReference type="Gene3D" id="3.40.50.200">
    <property type="entry name" value="Peptidase S8/S53 domain"/>
    <property type="match status" value="2"/>
</dbReference>
<dbReference type="InterPro" id="IPR050131">
    <property type="entry name" value="Peptidase_S8_subtilisin-like"/>
</dbReference>
<dbReference type="Pfam" id="PF00082">
    <property type="entry name" value="Peptidase_S8"/>
    <property type="match status" value="2"/>
</dbReference>
<evidence type="ECO:0000256" key="3">
    <source>
        <dbReference type="ARBA" id="ARBA00022801"/>
    </source>
</evidence>
<keyword evidence="4" id="KW-0720">Serine protease</keyword>
<gene>
    <name evidence="11" type="ORF">RQP52_31400</name>
</gene>
<sequence length="1102" mass="117980">MTRKSKNMASALLSSMLLFGVVTPALAVQPEKNDPIRKSQWTEGQASLDPTISIESHTNSSLQATGQQPSFVNSLPEKQKYAADHVIVKYRSESGSVFADTLSKQVIGTSSLAVPNAKLLKLAAGADVSNVIQELLKDPNVVYAEPDYKVSSVVNPQTFRPANVPSQSAVSAAETGDDSPPLPNDPLFHEQWALNNTGQDLNGGVVPGGTPDIDLDLPEAWQITKGSKDVTVAVIGTGVKLDVPDLVGQIWTNEKEIPDNNIDDDGNGLIDDVNGWDFAHGDNTLFDTIDGLNDVYGTTVAGQIAAKMNNDEGIAGVAPNVKIMPIKVASEAGGYFTDVVNAIHYAEENGVKIATLGIVYTYRSKLIEDAINASTMLFVAPAGESGGAILNADVSPVYPAAYPSSNVLSVTGVNILGTMALGAARGQASVDVAAPSELIISTSPDVNAGYAAQIDNGVYKAYYNGIGFEEIPIDTPETAGQRQDMFNRAMAYLKPVGGAEPKILLVNDSRRSGGEIGPMYESDPFAVYKGLLENAGYTYETFETPDESFDGPPLEQLKQYNVVVWFSGTAATANNSKLLTDVDQDNLTRYLTDGGHLMLTGQDLIDQSLNSKFVLDVLGIKLVKEGGYIFKTWGVPGTIYDNQTYRLMDVSLFYDTVISNKPEMTTINLKNSNGNYSYSQGTLYAAAYAAGVAALVASQNPAIDALDIKQRVVNSGKTLSDLKANTVSGKLISAYRALWNKDIPGMSLLDSSVNARLDQANDPNHVYSVELNAGEEATFSLTGAAETDFDLILYDSSAKTVQSKEGAVAFSESAGKSSESITYRADKTGTYYINVYAVAGAGNYTLNVRYSNESESIEDEDPTLHYDGNWAALSGPSYSQGTIKQLTGDGYVQFGFKGNMFEWIGTKNDEQGIGEIWIDGIISGYADLYSKTPQSKQSLFKTVLPNGHHDVVIRSSGGGGQKKSINVDAFHLSGLISPTHAAANYTGPWATRYGANYPDGVQTYTTTPDSSAEFTFTGTKVTLWSTTGSNRGKVNIYIDGISVTPVPIDLYSESLRYRVPVFLSGELSNSMHKIKIVHAGEANSKSSNSIVTIDGLDVENLR</sequence>
<evidence type="ECO:0000313" key="12">
    <source>
        <dbReference type="Proteomes" id="UP001260980"/>
    </source>
</evidence>
<organism evidence="11 12">
    <name type="scientific">Paenibacillus violae</name>
    <dbReference type="NCBI Taxonomy" id="3077234"/>
    <lineage>
        <taxon>Bacteria</taxon>
        <taxon>Bacillati</taxon>
        <taxon>Bacillota</taxon>
        <taxon>Bacilli</taxon>
        <taxon>Bacillales</taxon>
        <taxon>Paenibacillaceae</taxon>
        <taxon>Paenibacillus</taxon>
    </lineage>
</organism>
<comment type="caution">
    <text evidence="11">The sequence shown here is derived from an EMBL/GenBank/DDBJ whole genome shotgun (WGS) entry which is preliminary data.</text>
</comment>
<evidence type="ECO:0000256" key="5">
    <source>
        <dbReference type="PROSITE-ProRule" id="PRU01240"/>
    </source>
</evidence>
<evidence type="ECO:0000256" key="7">
    <source>
        <dbReference type="SAM" id="SignalP"/>
    </source>
</evidence>
<dbReference type="InterPro" id="IPR007280">
    <property type="entry name" value="Peptidase_C_arc/bac"/>
</dbReference>
<dbReference type="InterPro" id="IPR000209">
    <property type="entry name" value="Peptidase_S8/S53_dom"/>
</dbReference>
<dbReference type="RefSeq" id="WP_315955491.1">
    <property type="nucleotide sequence ID" value="NZ_JAWCUD010000014.1"/>
</dbReference>
<dbReference type="SUPFAM" id="SSF89260">
    <property type="entry name" value="Collagen-binding domain"/>
    <property type="match status" value="1"/>
</dbReference>
<dbReference type="InterPro" id="IPR015500">
    <property type="entry name" value="Peptidase_S8_subtilisin-rel"/>
</dbReference>
<comment type="caution">
    <text evidence="5">Lacks conserved residue(s) required for the propagation of feature annotation.</text>
</comment>
<dbReference type="InterPro" id="IPR029062">
    <property type="entry name" value="Class_I_gatase-like"/>
</dbReference>
<feature type="domain" description="Peptidase S8/S53" evidence="8">
    <location>
        <begin position="662"/>
        <end position="724"/>
    </location>
</feature>
<feature type="domain" description="Peptidase C-terminal archaeal/bacterial" evidence="9">
    <location>
        <begin position="764"/>
        <end position="837"/>
    </location>
</feature>
<feature type="domain" description="Fervidolysin-like N-terminal prodomain" evidence="10">
    <location>
        <begin position="70"/>
        <end position="146"/>
    </location>
</feature>
<dbReference type="PANTHER" id="PTHR43806">
    <property type="entry name" value="PEPTIDASE S8"/>
    <property type="match status" value="1"/>
</dbReference>
<dbReference type="Proteomes" id="UP001260980">
    <property type="component" value="Unassembled WGS sequence"/>
</dbReference>